<dbReference type="Proteomes" id="UP000184236">
    <property type="component" value="Unassembled WGS sequence"/>
</dbReference>
<evidence type="ECO:0000313" key="1">
    <source>
        <dbReference type="EMBL" id="SHE81971.1"/>
    </source>
</evidence>
<dbReference type="GO" id="GO:0005737">
    <property type="term" value="C:cytoplasm"/>
    <property type="evidence" value="ECO:0007669"/>
    <property type="project" value="TreeGrafter"/>
</dbReference>
<evidence type="ECO:0000313" key="2">
    <source>
        <dbReference type="Proteomes" id="UP000184236"/>
    </source>
</evidence>
<accession>A0A1M4WKY3</accession>
<reference evidence="2" key="1">
    <citation type="submission" date="2016-11" db="EMBL/GenBank/DDBJ databases">
        <authorList>
            <person name="Varghese N."/>
            <person name="Submissions S."/>
        </authorList>
    </citation>
    <scope>NUCLEOTIDE SEQUENCE [LARGE SCALE GENOMIC DNA]</scope>
    <source>
        <strain evidence="2">DSM 26898</strain>
    </source>
</reference>
<organism evidence="1 2">
    <name type="scientific">Chryseobacterium takakiae</name>
    <dbReference type="NCBI Taxonomy" id="1302685"/>
    <lineage>
        <taxon>Bacteria</taxon>
        <taxon>Pseudomonadati</taxon>
        <taxon>Bacteroidota</taxon>
        <taxon>Flavobacteriia</taxon>
        <taxon>Flavobacteriales</taxon>
        <taxon>Weeksellaceae</taxon>
        <taxon>Chryseobacterium group</taxon>
        <taxon>Chryseobacterium</taxon>
    </lineage>
</organism>
<dbReference type="PANTHER" id="PTHR21621">
    <property type="entry name" value="RIBOSOMAL PROTEIN S6 MODIFICATION PROTEIN"/>
    <property type="match status" value="1"/>
</dbReference>
<dbReference type="EMBL" id="FQVO01000004">
    <property type="protein sequence ID" value="SHE81971.1"/>
    <property type="molecule type" value="Genomic_DNA"/>
</dbReference>
<dbReference type="Gene3D" id="3.30.470.20">
    <property type="entry name" value="ATP-grasp fold, B domain"/>
    <property type="match status" value="1"/>
</dbReference>
<keyword evidence="2" id="KW-1185">Reference proteome</keyword>
<sequence length="307" mass="36629">MIKIISQETDKSTDNIIKWLLFYDQEFRRYNVEDFTEFSFRLGDDLSDFNFLHRRARLTTFFNTGSKSLDTYIREETNMIIKAWERIIKTDNKASYIGEFHEEEQHNKLLDLHIANSIGLLIPKTVVTNSKKELNAFADKYPIITKAIKTPVSINDKDFSVQDKGTMFVKREDIDDLDNYFSLSIFQEYIQKDFEIRAFVYENMIFPMAIFSQNDTQTKTDYRNYNTKKPNRCVPFKFPKDIENKIFEFFKIKKINTGSVDLIKNNDNFYFLENNPQGQYEWLSENCNYYIDKFIAKNLMNMENGRK</sequence>
<dbReference type="GO" id="GO:0018169">
    <property type="term" value="F:ribosomal S6-glutamic acid ligase activity"/>
    <property type="evidence" value="ECO:0007669"/>
    <property type="project" value="TreeGrafter"/>
</dbReference>
<dbReference type="GO" id="GO:0009432">
    <property type="term" value="P:SOS response"/>
    <property type="evidence" value="ECO:0007669"/>
    <property type="project" value="TreeGrafter"/>
</dbReference>
<gene>
    <name evidence="1" type="ORF">SAMN05444408_104241</name>
</gene>
<dbReference type="PANTHER" id="PTHR21621:SF0">
    <property type="entry name" value="BETA-CITRYLGLUTAMATE SYNTHASE B-RELATED"/>
    <property type="match status" value="1"/>
</dbReference>
<dbReference type="SUPFAM" id="SSF56059">
    <property type="entry name" value="Glutathione synthetase ATP-binding domain-like"/>
    <property type="match status" value="1"/>
</dbReference>
<evidence type="ECO:0008006" key="3">
    <source>
        <dbReference type="Google" id="ProtNLM"/>
    </source>
</evidence>
<dbReference type="OrthoDB" id="583309at2"/>
<dbReference type="RefSeq" id="WP_072884250.1">
    <property type="nucleotide sequence ID" value="NZ_FQVO01000004.1"/>
</dbReference>
<dbReference type="STRING" id="1302685.SAMN05444408_104241"/>
<proteinExistence type="predicted"/>
<dbReference type="AlphaFoldDB" id="A0A1M4WKY3"/>
<name>A0A1M4WKY3_9FLAO</name>
<protein>
    <recommendedName>
        <fullName evidence="3">ATP-GRASP peptide maturase, grasp-with-spasm system</fullName>
    </recommendedName>
</protein>